<evidence type="ECO:0000256" key="1">
    <source>
        <dbReference type="ARBA" id="ARBA00022491"/>
    </source>
</evidence>
<dbReference type="Proteomes" id="UP001205063">
    <property type="component" value="Unassembled WGS sequence"/>
</dbReference>
<dbReference type="SMART" id="SM00422">
    <property type="entry name" value="HTH_MERR"/>
    <property type="match status" value="1"/>
</dbReference>
<evidence type="ECO:0000313" key="7">
    <source>
        <dbReference type="Proteomes" id="UP001205063"/>
    </source>
</evidence>
<dbReference type="RefSeq" id="WP_256135115.1">
    <property type="nucleotide sequence ID" value="NZ_JANGAB010000001.1"/>
</dbReference>
<dbReference type="InterPro" id="IPR009061">
    <property type="entry name" value="DNA-bd_dom_put_sf"/>
</dbReference>
<keyword evidence="1" id="KW-0678">Repressor</keyword>
<dbReference type="PANTHER" id="PTHR30204:SF69">
    <property type="entry name" value="MERR-FAMILY TRANSCRIPTIONAL REGULATOR"/>
    <property type="match status" value="1"/>
</dbReference>
<dbReference type="SUPFAM" id="SSF46955">
    <property type="entry name" value="Putative DNA-binding domain"/>
    <property type="match status" value="1"/>
</dbReference>
<dbReference type="Gene3D" id="1.10.1660.10">
    <property type="match status" value="1"/>
</dbReference>
<dbReference type="PROSITE" id="PS50937">
    <property type="entry name" value="HTH_MERR_2"/>
    <property type="match status" value="1"/>
</dbReference>
<evidence type="ECO:0000259" key="5">
    <source>
        <dbReference type="PROSITE" id="PS50937"/>
    </source>
</evidence>
<protein>
    <submittedName>
        <fullName evidence="6">MerR family transcriptional regulator</fullName>
    </submittedName>
</protein>
<evidence type="ECO:0000256" key="4">
    <source>
        <dbReference type="ARBA" id="ARBA00023163"/>
    </source>
</evidence>
<dbReference type="Gene3D" id="3.20.80.10">
    <property type="entry name" value="Regulatory factor, effector binding domain"/>
    <property type="match status" value="1"/>
</dbReference>
<keyword evidence="2" id="KW-0805">Transcription regulation</keyword>
<dbReference type="InterPro" id="IPR011256">
    <property type="entry name" value="Reg_factor_effector_dom_sf"/>
</dbReference>
<comment type="caution">
    <text evidence="6">The sequence shown here is derived from an EMBL/GenBank/DDBJ whole genome shotgun (WGS) entry which is preliminary data.</text>
</comment>
<organism evidence="6 7">
    <name type="scientific">Bittarella massiliensis</name>
    <name type="common">ex Durand et al. 2017</name>
    <dbReference type="NCBI Taxonomy" id="1720313"/>
    <lineage>
        <taxon>Bacteria</taxon>
        <taxon>Bacillati</taxon>
        <taxon>Bacillota</taxon>
        <taxon>Clostridia</taxon>
        <taxon>Eubacteriales</taxon>
        <taxon>Oscillospiraceae</taxon>
        <taxon>Bittarella (ex Durand et al. 2017)</taxon>
    </lineage>
</organism>
<dbReference type="PANTHER" id="PTHR30204">
    <property type="entry name" value="REDOX-CYCLING DRUG-SENSING TRANSCRIPTIONAL ACTIVATOR SOXR"/>
    <property type="match status" value="1"/>
</dbReference>
<name>A0AAW5KBR4_9FIRM</name>
<evidence type="ECO:0000313" key="6">
    <source>
        <dbReference type="EMBL" id="MCQ4948144.1"/>
    </source>
</evidence>
<feature type="domain" description="HTH merR-type" evidence="5">
    <location>
        <begin position="6"/>
        <end position="75"/>
    </location>
</feature>
<keyword evidence="4" id="KW-0804">Transcription</keyword>
<proteinExistence type="predicted"/>
<dbReference type="InterPro" id="IPR047057">
    <property type="entry name" value="MerR_fam"/>
</dbReference>
<keyword evidence="3" id="KW-0238">DNA-binding</keyword>
<dbReference type="InterPro" id="IPR000551">
    <property type="entry name" value="MerR-type_HTH_dom"/>
</dbReference>
<reference evidence="6" key="1">
    <citation type="submission" date="2022-06" db="EMBL/GenBank/DDBJ databases">
        <title>Isolation of gut microbiota from human fecal samples.</title>
        <authorList>
            <person name="Pamer E.G."/>
            <person name="Barat B."/>
            <person name="Waligurski E."/>
            <person name="Medina S."/>
            <person name="Paddock L."/>
            <person name="Mostad J."/>
        </authorList>
    </citation>
    <scope>NUCLEOTIDE SEQUENCE</scope>
    <source>
        <strain evidence="6">DFI.7.96</strain>
    </source>
</reference>
<accession>A0AAW5KBR4</accession>
<sequence>MGQKKQLSILEFSRLTGIARDNLRFYDRIGLLKPALRGDNGYRYYTRHQLGSAYLISSLRLLGVGLEEIRRYSADRTPDKMLALFADQEARIQAEIARLREASEIMERYANMAREALCHRESQFLVEERKRERIFLCPPTPAVADTDEAEILAYEYAIGHGINPGYPLGALIPREGFSPAAKNPPYRYYFMAGQGGNAWKPAGLYAVAYAMGKGDDAPHLCQQLLDFVRERGLAVAGDAYGQYLLDDLAVQTPELYCSRLEILVERRAGEG</sequence>
<evidence type="ECO:0000256" key="2">
    <source>
        <dbReference type="ARBA" id="ARBA00023015"/>
    </source>
</evidence>
<dbReference type="AlphaFoldDB" id="A0AAW5KBR4"/>
<gene>
    <name evidence="6" type="ORF">NE646_00465</name>
</gene>
<dbReference type="Pfam" id="PF13411">
    <property type="entry name" value="MerR_1"/>
    <property type="match status" value="1"/>
</dbReference>
<dbReference type="GO" id="GO:0003700">
    <property type="term" value="F:DNA-binding transcription factor activity"/>
    <property type="evidence" value="ECO:0007669"/>
    <property type="project" value="InterPro"/>
</dbReference>
<dbReference type="SUPFAM" id="SSF55136">
    <property type="entry name" value="Probable bacterial effector-binding domain"/>
    <property type="match status" value="1"/>
</dbReference>
<dbReference type="GO" id="GO:0003677">
    <property type="term" value="F:DNA binding"/>
    <property type="evidence" value="ECO:0007669"/>
    <property type="project" value="UniProtKB-KW"/>
</dbReference>
<dbReference type="EMBL" id="JANGAB010000001">
    <property type="protein sequence ID" value="MCQ4948144.1"/>
    <property type="molecule type" value="Genomic_DNA"/>
</dbReference>
<evidence type="ECO:0000256" key="3">
    <source>
        <dbReference type="ARBA" id="ARBA00023125"/>
    </source>
</evidence>